<accession>A0A8X8GKY5</accession>
<organism evidence="1 2">
    <name type="scientific">Acidithiobacillus ferridurans</name>
    <dbReference type="NCBI Taxonomy" id="1232575"/>
    <lineage>
        <taxon>Bacteria</taxon>
        <taxon>Pseudomonadati</taxon>
        <taxon>Pseudomonadota</taxon>
        <taxon>Acidithiobacillia</taxon>
        <taxon>Acidithiobacillales</taxon>
        <taxon>Acidithiobacillaceae</taxon>
        <taxon>Acidithiobacillus</taxon>
    </lineage>
</organism>
<reference evidence="1" key="1">
    <citation type="journal article" date="2021" name="ISME J.">
        <title>Genomic evolution of the class Acidithiobacillia: deep-branching Proteobacteria living in extreme acidic conditions.</title>
        <authorList>
            <person name="Moya-Beltran A."/>
            <person name="Beard S."/>
            <person name="Rojas-Villalobos C."/>
            <person name="Issotta F."/>
            <person name="Gallardo Y."/>
            <person name="Ulloa R."/>
            <person name="Giaveno A."/>
            <person name="Degli Esposti M."/>
            <person name="Johnson D.B."/>
            <person name="Quatrini R."/>
        </authorList>
    </citation>
    <scope>NUCLEOTIDE SEQUENCE</scope>
    <source>
        <strain evidence="1">DSM 583</strain>
    </source>
</reference>
<comment type="caution">
    <text evidence="1">The sequence shown here is derived from an EMBL/GenBank/DDBJ whole genome shotgun (WGS) entry which is preliminary data.</text>
</comment>
<dbReference type="AlphaFoldDB" id="A0A8X8GKY5"/>
<proteinExistence type="predicted"/>
<sequence length="30" mass="3218">MRVSGKRRDKLQTIIAACAGRVFGSAPTVQ</sequence>
<evidence type="ECO:0000313" key="1">
    <source>
        <dbReference type="EMBL" id="MBU2724923.1"/>
    </source>
</evidence>
<name>A0A8X8GKY5_ACIFI</name>
<dbReference type="Proteomes" id="UP000887300">
    <property type="component" value="Unassembled WGS sequence"/>
</dbReference>
<protein>
    <submittedName>
        <fullName evidence="1">Uncharacterized protein</fullName>
    </submittedName>
</protein>
<dbReference type="EMBL" id="JABBHS010000536">
    <property type="protein sequence ID" value="MBU2724923.1"/>
    <property type="molecule type" value="Genomic_DNA"/>
</dbReference>
<evidence type="ECO:0000313" key="2">
    <source>
        <dbReference type="Proteomes" id="UP000887300"/>
    </source>
</evidence>
<gene>
    <name evidence="1" type="ORF">HF568_17375</name>
</gene>